<dbReference type="InterPro" id="IPR006724">
    <property type="entry name" value="Phage_TTP"/>
</dbReference>
<organism evidence="1">
    <name type="scientific">Clostridium perfringens</name>
    <dbReference type="NCBI Taxonomy" id="1502"/>
    <lineage>
        <taxon>Bacteria</taxon>
        <taxon>Bacillati</taxon>
        <taxon>Bacillota</taxon>
        <taxon>Clostridia</taxon>
        <taxon>Eubacteriales</taxon>
        <taxon>Clostridiaceae</taxon>
        <taxon>Clostridium</taxon>
    </lineage>
</organism>
<reference evidence="1" key="1">
    <citation type="journal article" date="2018" name="Genome Biol.">
        <title>SKESA: strategic k-mer extension for scrupulous assemblies.</title>
        <authorList>
            <person name="Souvorov A."/>
            <person name="Agarwala R."/>
            <person name="Lipman D.J."/>
        </authorList>
    </citation>
    <scope>NUCLEOTIDE SEQUENCE</scope>
    <source>
        <strain evidence="1">C8</strain>
    </source>
</reference>
<evidence type="ECO:0000313" key="1">
    <source>
        <dbReference type="EMBL" id="HAT4306750.1"/>
    </source>
</evidence>
<name>A0A8H9UWB3_CLOPF</name>
<dbReference type="InterPro" id="IPR006490">
    <property type="entry name" value="Maj_tail_phi13"/>
</dbReference>
<reference evidence="1" key="2">
    <citation type="submission" date="2020-07" db="EMBL/GenBank/DDBJ databases">
        <authorList>
            <consortium name="NCBI Pathogen Detection Project"/>
        </authorList>
    </citation>
    <scope>NUCLEOTIDE SEQUENCE</scope>
    <source>
        <strain evidence="1">C8</strain>
    </source>
</reference>
<comment type="caution">
    <text evidence="1">The sequence shown here is derived from an EMBL/GenBank/DDBJ whole genome shotgun (WGS) entry which is preliminary data.</text>
</comment>
<dbReference type="AlphaFoldDB" id="A0A8H9UWB3"/>
<dbReference type="NCBIfam" id="TIGR01603">
    <property type="entry name" value="maj_tail_phi13"/>
    <property type="match status" value="1"/>
</dbReference>
<dbReference type="EMBL" id="DACTCB010000001">
    <property type="protein sequence ID" value="HAT4306750.1"/>
    <property type="molecule type" value="Genomic_DNA"/>
</dbReference>
<gene>
    <name evidence="1" type="ORF">I9080_000506</name>
</gene>
<protein>
    <submittedName>
        <fullName evidence="1">Phage tail protein</fullName>
    </submittedName>
</protein>
<dbReference type="Pfam" id="PF04630">
    <property type="entry name" value="Phage_TTP_1"/>
    <property type="match status" value="1"/>
</dbReference>
<dbReference type="Proteomes" id="UP000859547">
    <property type="component" value="Unassembled WGS sequence"/>
</dbReference>
<proteinExistence type="predicted"/>
<accession>A0A8H9UWB3</accession>
<sequence>MSLVVKTRRKALKDIHIALVTKNDASNYATETPIKLGRSISVKETVKKNVEKTYSDDGVEEVIESYVSTEIEFDVNKLSPEDKSMVRGALYENGFLVYNKDDKTPEVAIGWRAKNTNGKYEFIWHYCGKFNEGWTENFETEQEKVKTQTSKMKGTFYARDKDGNYKIEVDETYLLDEHKDAKNAIENWFSKVPELVKDNKSQEESLSEVKEKQ</sequence>